<dbReference type="PRINTS" id="PR00111">
    <property type="entry name" value="ABHYDROLASE"/>
</dbReference>
<organism evidence="3 4">
    <name type="scientific">Wenxinia saemankumensis</name>
    <dbReference type="NCBI Taxonomy" id="1447782"/>
    <lineage>
        <taxon>Bacteria</taxon>
        <taxon>Pseudomonadati</taxon>
        <taxon>Pseudomonadota</taxon>
        <taxon>Alphaproteobacteria</taxon>
        <taxon>Rhodobacterales</taxon>
        <taxon>Roseobacteraceae</taxon>
        <taxon>Wenxinia</taxon>
    </lineage>
</organism>
<gene>
    <name evidence="3" type="ORF">SAMN05444417_0265</name>
</gene>
<dbReference type="InterPro" id="IPR050266">
    <property type="entry name" value="AB_hydrolase_sf"/>
</dbReference>
<dbReference type="STRING" id="1447782.SAMN05444417_0265"/>
<dbReference type="InterPro" id="IPR029058">
    <property type="entry name" value="AB_hydrolase_fold"/>
</dbReference>
<dbReference type="InterPro" id="IPR000639">
    <property type="entry name" value="Epox_hydrolase-like"/>
</dbReference>
<dbReference type="PANTHER" id="PTHR43798:SF31">
    <property type="entry name" value="AB HYDROLASE SUPERFAMILY PROTEIN YCLE"/>
    <property type="match status" value="1"/>
</dbReference>
<dbReference type="SUPFAM" id="SSF53474">
    <property type="entry name" value="alpha/beta-Hydrolases"/>
    <property type="match status" value="1"/>
</dbReference>
<keyword evidence="4" id="KW-1185">Reference proteome</keyword>
<feature type="domain" description="AB hydrolase-1" evidence="2">
    <location>
        <begin position="26"/>
        <end position="264"/>
    </location>
</feature>
<proteinExistence type="predicted"/>
<name>A0A1M6A6Q9_9RHOB</name>
<sequence length="297" mass="31480">MRPRRRATVGGRAAAWVEAGPEGAGPPLVLLHGGGFDRADLSWGAVIDRLAAERRLIAPDLPGYGGTDGFGRPHDLGDLTDWLRKFLDHLGLPRIDVAGLSMGGGMALRLALDAPERVRRLVPVASYGLTGRLPFDAAARRLARSETRLAFYHAAAGSALAVRAGLFMAVSRPWTVPRDVVAEIREVAAEQAERRSFGAFLAGELAGQGRGLRGDLTARLPGLTRPALFIHGARDPLVPLRHARAATAAIPGARLVVLRSGHWPPRDCPGRVSREIRDFLDAPVTGSDAAAPGAGAR</sequence>
<dbReference type="Gene3D" id="3.40.50.1820">
    <property type="entry name" value="alpha/beta hydrolase"/>
    <property type="match status" value="1"/>
</dbReference>
<protein>
    <submittedName>
        <fullName evidence="3">Pimeloyl-ACP methyl ester carboxylesterase</fullName>
    </submittedName>
</protein>
<evidence type="ECO:0000259" key="2">
    <source>
        <dbReference type="Pfam" id="PF00561"/>
    </source>
</evidence>
<dbReference type="GO" id="GO:0016787">
    <property type="term" value="F:hydrolase activity"/>
    <property type="evidence" value="ECO:0007669"/>
    <property type="project" value="UniProtKB-KW"/>
</dbReference>
<dbReference type="Pfam" id="PF00561">
    <property type="entry name" value="Abhydrolase_1"/>
    <property type="match status" value="1"/>
</dbReference>
<dbReference type="EMBL" id="FQYO01000001">
    <property type="protein sequence ID" value="SHI32178.1"/>
    <property type="molecule type" value="Genomic_DNA"/>
</dbReference>
<evidence type="ECO:0000313" key="4">
    <source>
        <dbReference type="Proteomes" id="UP000184292"/>
    </source>
</evidence>
<evidence type="ECO:0000313" key="3">
    <source>
        <dbReference type="EMBL" id="SHI32178.1"/>
    </source>
</evidence>
<dbReference type="InterPro" id="IPR000073">
    <property type="entry name" value="AB_hydrolase_1"/>
</dbReference>
<accession>A0A1M6A6Q9</accession>
<reference evidence="3 4" key="1">
    <citation type="submission" date="2016-11" db="EMBL/GenBank/DDBJ databases">
        <authorList>
            <person name="Jaros S."/>
            <person name="Januszkiewicz K."/>
            <person name="Wedrychowicz H."/>
        </authorList>
    </citation>
    <scope>NUCLEOTIDE SEQUENCE [LARGE SCALE GENOMIC DNA]</scope>
    <source>
        <strain evidence="3 4">DSM 100565</strain>
    </source>
</reference>
<dbReference type="AlphaFoldDB" id="A0A1M6A6Q9"/>
<keyword evidence="1" id="KW-0378">Hydrolase</keyword>
<dbReference type="Proteomes" id="UP000184292">
    <property type="component" value="Unassembled WGS sequence"/>
</dbReference>
<dbReference type="OrthoDB" id="9804723at2"/>
<dbReference type="PRINTS" id="PR00412">
    <property type="entry name" value="EPOXHYDRLASE"/>
</dbReference>
<dbReference type="GO" id="GO:0016020">
    <property type="term" value="C:membrane"/>
    <property type="evidence" value="ECO:0007669"/>
    <property type="project" value="TreeGrafter"/>
</dbReference>
<dbReference type="PANTHER" id="PTHR43798">
    <property type="entry name" value="MONOACYLGLYCEROL LIPASE"/>
    <property type="match status" value="1"/>
</dbReference>
<evidence type="ECO:0000256" key="1">
    <source>
        <dbReference type="ARBA" id="ARBA00022801"/>
    </source>
</evidence>